<accession>A0AAD7LZY2</accession>
<comment type="caution">
    <text evidence="5">The sequence shown here is derived from an EMBL/GenBank/DDBJ whole genome shotgun (WGS) entry which is preliminary data.</text>
</comment>
<dbReference type="GO" id="GO:0032259">
    <property type="term" value="P:methylation"/>
    <property type="evidence" value="ECO:0007669"/>
    <property type="project" value="UniProtKB-KW"/>
</dbReference>
<dbReference type="Gene3D" id="1.10.1200.270">
    <property type="entry name" value="Methyltransferase, alpha-helical capping domain"/>
    <property type="match status" value="1"/>
</dbReference>
<dbReference type="InterPro" id="IPR005299">
    <property type="entry name" value="MeTrfase_7"/>
</dbReference>
<dbReference type="PANTHER" id="PTHR31009">
    <property type="entry name" value="S-ADENOSYL-L-METHIONINE:CARBOXYL METHYLTRANSFERASE FAMILY PROTEIN"/>
    <property type="match status" value="1"/>
</dbReference>
<dbReference type="EMBL" id="JARAOO010000005">
    <property type="protein sequence ID" value="KAJ7967297.1"/>
    <property type="molecule type" value="Genomic_DNA"/>
</dbReference>
<protein>
    <submittedName>
        <fullName evidence="5">Methyltransferase-like protein</fullName>
    </submittedName>
</protein>
<keyword evidence="2" id="KW-0808">Transferase</keyword>
<keyword evidence="6" id="KW-1185">Reference proteome</keyword>
<dbReference type="Pfam" id="PF03492">
    <property type="entry name" value="Methyltransf_7"/>
    <property type="match status" value="1"/>
</dbReference>
<sequence length="281" mass="31241">MIVETEQILHMNGGEGETSYARNSLLQRKVISEVKPILEESVTKLYNTLFPDCLKVGDLGCSSGPNALLVASEIIDTIDAKSRSLNRQPPTFQIFLNDLPGNDFNTIFKSLPNFYKALENEKGSQFGPCFIAGIPGSFHGRLFPANSMHFFHSSCSAHWLSQVPKGLTDGLAPVKNKGNIYVTHSSSPAVYRAFVEQFQQDFKLFLRSRSEELVPGGSMVVTIGGRTETEELVSPWGLLGMTLNDMVLENLIEEEKLENFDIPLYYPTAEEVRQVIDTESV</sequence>
<dbReference type="Gene3D" id="3.40.50.150">
    <property type="entry name" value="Vaccinia Virus protein VP39"/>
    <property type="match status" value="1"/>
</dbReference>
<keyword evidence="4" id="KW-0460">Magnesium</keyword>
<keyword evidence="1 5" id="KW-0489">Methyltransferase</keyword>
<evidence type="ECO:0000256" key="4">
    <source>
        <dbReference type="ARBA" id="ARBA00022842"/>
    </source>
</evidence>
<dbReference type="KEGG" id="qsa:O6P43_011577"/>
<dbReference type="SUPFAM" id="SSF53335">
    <property type="entry name" value="S-adenosyl-L-methionine-dependent methyltransferases"/>
    <property type="match status" value="1"/>
</dbReference>
<dbReference type="InterPro" id="IPR042086">
    <property type="entry name" value="MeTrfase_capping"/>
</dbReference>
<dbReference type="InterPro" id="IPR029063">
    <property type="entry name" value="SAM-dependent_MTases_sf"/>
</dbReference>
<dbReference type="AlphaFoldDB" id="A0AAD7LZY2"/>
<reference evidence="5" key="1">
    <citation type="journal article" date="2023" name="Science">
        <title>Elucidation of the pathway for biosynthesis of saponin adjuvants from the soapbark tree.</title>
        <authorList>
            <person name="Reed J."/>
            <person name="Orme A."/>
            <person name="El-Demerdash A."/>
            <person name="Owen C."/>
            <person name="Martin L.B.B."/>
            <person name="Misra R.C."/>
            <person name="Kikuchi S."/>
            <person name="Rejzek M."/>
            <person name="Martin A.C."/>
            <person name="Harkess A."/>
            <person name="Leebens-Mack J."/>
            <person name="Louveau T."/>
            <person name="Stephenson M.J."/>
            <person name="Osbourn A."/>
        </authorList>
    </citation>
    <scope>NUCLEOTIDE SEQUENCE</scope>
    <source>
        <strain evidence="5">S10</strain>
    </source>
</reference>
<dbReference type="GO" id="GO:0008168">
    <property type="term" value="F:methyltransferase activity"/>
    <property type="evidence" value="ECO:0007669"/>
    <property type="project" value="UniProtKB-KW"/>
</dbReference>
<name>A0AAD7LZY2_QUISA</name>
<dbReference type="Proteomes" id="UP001163823">
    <property type="component" value="Chromosome 5"/>
</dbReference>
<evidence type="ECO:0000256" key="1">
    <source>
        <dbReference type="ARBA" id="ARBA00022603"/>
    </source>
</evidence>
<dbReference type="GO" id="GO:0046872">
    <property type="term" value="F:metal ion binding"/>
    <property type="evidence" value="ECO:0007669"/>
    <property type="project" value="UniProtKB-KW"/>
</dbReference>
<organism evidence="5 6">
    <name type="scientific">Quillaja saponaria</name>
    <name type="common">Soap bark tree</name>
    <dbReference type="NCBI Taxonomy" id="32244"/>
    <lineage>
        <taxon>Eukaryota</taxon>
        <taxon>Viridiplantae</taxon>
        <taxon>Streptophyta</taxon>
        <taxon>Embryophyta</taxon>
        <taxon>Tracheophyta</taxon>
        <taxon>Spermatophyta</taxon>
        <taxon>Magnoliopsida</taxon>
        <taxon>eudicotyledons</taxon>
        <taxon>Gunneridae</taxon>
        <taxon>Pentapetalae</taxon>
        <taxon>rosids</taxon>
        <taxon>fabids</taxon>
        <taxon>Fabales</taxon>
        <taxon>Quillajaceae</taxon>
        <taxon>Quillaja</taxon>
    </lineage>
</organism>
<proteinExistence type="predicted"/>
<gene>
    <name evidence="5" type="ORF">O6P43_011577</name>
</gene>
<evidence type="ECO:0000256" key="3">
    <source>
        <dbReference type="ARBA" id="ARBA00022723"/>
    </source>
</evidence>
<evidence type="ECO:0000313" key="6">
    <source>
        <dbReference type="Proteomes" id="UP001163823"/>
    </source>
</evidence>
<keyword evidence="3" id="KW-0479">Metal-binding</keyword>
<evidence type="ECO:0000313" key="5">
    <source>
        <dbReference type="EMBL" id="KAJ7967297.1"/>
    </source>
</evidence>
<evidence type="ECO:0000256" key="2">
    <source>
        <dbReference type="ARBA" id="ARBA00022679"/>
    </source>
</evidence>